<proteinExistence type="predicted"/>
<dbReference type="AlphaFoldDB" id="A0AAJ1VN97"/>
<feature type="domain" description="ABC transporter" evidence="9">
    <location>
        <begin position="264"/>
        <end position="508"/>
    </location>
</feature>
<reference evidence="10" key="1">
    <citation type="submission" date="2019-01" db="EMBL/GenBank/DDBJ databases">
        <title>Oenococcus sicerae UCMA17102.</title>
        <authorList>
            <person name="Cousin F.J."/>
            <person name="Le Guellec R."/>
            <person name="Cretenet M."/>
        </authorList>
    </citation>
    <scope>NUCLEOTIDE SEQUENCE</scope>
    <source>
        <strain evidence="10">UCMA17102</strain>
    </source>
</reference>
<keyword evidence="3" id="KW-1003">Cell membrane</keyword>
<gene>
    <name evidence="10" type="ORF">EVC35_05885</name>
</gene>
<dbReference type="InterPro" id="IPR017871">
    <property type="entry name" value="ABC_transporter-like_CS"/>
</dbReference>
<sequence length="525" mass="56949">MVKQTTEEIPAIEMKHIVKKFGDFAANDDINLDVKNGEIHALLGENGAGKSTLMNILSGLLQPTSGEIFLRGKQIKIKDPAAAAKLGIGMVHQHFMLIDAFTVAENIILGAETTKGLFLDLKTAKKEIQTLVDKYKLAVDPDALVSDISVGQQQRVEILKTLYRKADVLIFDEPTAVLTPQEIQELIVIMKNLAAEGKAVILITHKLEEIRQAADRVTVIRAGKSYETFDAKNVSALTLAEKMVGRKVSFTTEKTVAKPGRNILEIKNLSVKNAEDVTKVDGLSLTIRAGEIIGVAGIDGNGQTELVQAITGLSHCQAGQVILDGDDITNKSPRKIIKAGTSHIPEDRLRHGLEMDMSLAYNLVIQSFYEAPYAKMGILQWPAIADHANKLVKQFDVKITSIEEAAGSLSGGNQQKAVVARELSRDSKLVVAAQPTRGLDVGAIEYIHKQLVNQRDLGKAILLVSFELDEILDLSDKIAVISSGKIIGIVDAKNTTKEELGLMMTGLSVSDAQKELATAKTEVKQ</sequence>
<evidence type="ECO:0000313" key="11">
    <source>
        <dbReference type="Proteomes" id="UP001167919"/>
    </source>
</evidence>
<evidence type="ECO:0000313" key="10">
    <source>
        <dbReference type="EMBL" id="MDN6900531.1"/>
    </source>
</evidence>
<dbReference type="PANTHER" id="PTHR43790:SF4">
    <property type="entry name" value="GUANOSINE IMPORT ATP-BINDING PROTEIN NUPO"/>
    <property type="match status" value="1"/>
</dbReference>
<dbReference type="Proteomes" id="UP001167919">
    <property type="component" value="Unassembled WGS sequence"/>
</dbReference>
<evidence type="ECO:0000256" key="1">
    <source>
        <dbReference type="ARBA" id="ARBA00004202"/>
    </source>
</evidence>
<dbReference type="FunFam" id="3.40.50.300:FF:000127">
    <property type="entry name" value="Ribose import ATP-binding protein RbsA"/>
    <property type="match status" value="1"/>
</dbReference>
<dbReference type="InterPro" id="IPR003439">
    <property type="entry name" value="ABC_transporter-like_ATP-bd"/>
</dbReference>
<keyword evidence="4" id="KW-0677">Repeat</keyword>
<dbReference type="Pfam" id="PF00005">
    <property type="entry name" value="ABC_tran"/>
    <property type="match status" value="2"/>
</dbReference>
<dbReference type="PROSITE" id="PS00211">
    <property type="entry name" value="ABC_TRANSPORTER_1"/>
    <property type="match status" value="2"/>
</dbReference>
<dbReference type="PROSITE" id="PS50893">
    <property type="entry name" value="ABC_TRANSPORTER_2"/>
    <property type="match status" value="2"/>
</dbReference>
<name>A0AAJ1VN97_9LACO</name>
<evidence type="ECO:0000256" key="5">
    <source>
        <dbReference type="ARBA" id="ARBA00022741"/>
    </source>
</evidence>
<dbReference type="SMART" id="SM00382">
    <property type="entry name" value="AAA"/>
    <property type="match status" value="1"/>
</dbReference>
<dbReference type="EMBL" id="SDWY01000003">
    <property type="protein sequence ID" value="MDN6900531.1"/>
    <property type="molecule type" value="Genomic_DNA"/>
</dbReference>
<evidence type="ECO:0000256" key="8">
    <source>
        <dbReference type="ARBA" id="ARBA00023136"/>
    </source>
</evidence>
<evidence type="ECO:0000259" key="9">
    <source>
        <dbReference type="PROSITE" id="PS50893"/>
    </source>
</evidence>
<keyword evidence="8" id="KW-0472">Membrane</keyword>
<keyword evidence="7" id="KW-1278">Translocase</keyword>
<dbReference type="CDD" id="cd03215">
    <property type="entry name" value="ABC_Carb_Monos_II"/>
    <property type="match status" value="1"/>
</dbReference>
<evidence type="ECO:0000256" key="2">
    <source>
        <dbReference type="ARBA" id="ARBA00022448"/>
    </source>
</evidence>
<dbReference type="RefSeq" id="WP_301711231.1">
    <property type="nucleotide sequence ID" value="NZ_SDWY01000003.1"/>
</dbReference>
<keyword evidence="6 10" id="KW-0067">ATP-binding</keyword>
<dbReference type="InterPro" id="IPR027417">
    <property type="entry name" value="P-loop_NTPase"/>
</dbReference>
<organism evidence="10 11">
    <name type="scientific">Oenococcus sicerae</name>
    <dbReference type="NCBI Taxonomy" id="2203724"/>
    <lineage>
        <taxon>Bacteria</taxon>
        <taxon>Bacillati</taxon>
        <taxon>Bacillota</taxon>
        <taxon>Bacilli</taxon>
        <taxon>Lactobacillales</taxon>
        <taxon>Lactobacillaceae</taxon>
        <taxon>Oenococcus</taxon>
    </lineage>
</organism>
<keyword evidence="2" id="KW-0813">Transport</keyword>
<comment type="caution">
    <text evidence="10">The sequence shown here is derived from an EMBL/GenBank/DDBJ whole genome shotgun (WGS) entry which is preliminary data.</text>
</comment>
<dbReference type="InterPro" id="IPR003593">
    <property type="entry name" value="AAA+_ATPase"/>
</dbReference>
<dbReference type="Gene3D" id="3.40.50.300">
    <property type="entry name" value="P-loop containing nucleotide triphosphate hydrolases"/>
    <property type="match status" value="2"/>
</dbReference>
<evidence type="ECO:0000256" key="4">
    <source>
        <dbReference type="ARBA" id="ARBA00022737"/>
    </source>
</evidence>
<dbReference type="PANTHER" id="PTHR43790">
    <property type="entry name" value="CARBOHYDRATE TRANSPORT ATP-BINDING PROTEIN MG119-RELATED"/>
    <property type="match status" value="1"/>
</dbReference>
<dbReference type="InterPro" id="IPR050107">
    <property type="entry name" value="ABC_carbohydrate_import_ATPase"/>
</dbReference>
<comment type="subcellular location">
    <subcellularLocation>
        <location evidence="1">Cell membrane</location>
        <topology evidence="1">Peripheral membrane protein</topology>
    </subcellularLocation>
</comment>
<feature type="domain" description="ABC transporter" evidence="9">
    <location>
        <begin position="12"/>
        <end position="247"/>
    </location>
</feature>
<dbReference type="CDD" id="cd03216">
    <property type="entry name" value="ABC_Carb_Monos_I"/>
    <property type="match status" value="1"/>
</dbReference>
<protein>
    <submittedName>
        <fullName evidence="10">ABC transporter ATP-binding protein</fullName>
    </submittedName>
</protein>
<keyword evidence="5" id="KW-0547">Nucleotide-binding</keyword>
<dbReference type="GO" id="GO:0016887">
    <property type="term" value="F:ATP hydrolysis activity"/>
    <property type="evidence" value="ECO:0007669"/>
    <property type="project" value="InterPro"/>
</dbReference>
<accession>A0AAJ1VN97</accession>
<evidence type="ECO:0000256" key="6">
    <source>
        <dbReference type="ARBA" id="ARBA00022840"/>
    </source>
</evidence>
<dbReference type="GO" id="GO:0005886">
    <property type="term" value="C:plasma membrane"/>
    <property type="evidence" value="ECO:0007669"/>
    <property type="project" value="UniProtKB-SubCell"/>
</dbReference>
<evidence type="ECO:0000256" key="7">
    <source>
        <dbReference type="ARBA" id="ARBA00022967"/>
    </source>
</evidence>
<dbReference type="GO" id="GO:0005524">
    <property type="term" value="F:ATP binding"/>
    <property type="evidence" value="ECO:0007669"/>
    <property type="project" value="UniProtKB-KW"/>
</dbReference>
<evidence type="ECO:0000256" key="3">
    <source>
        <dbReference type="ARBA" id="ARBA00022475"/>
    </source>
</evidence>
<dbReference type="SUPFAM" id="SSF52540">
    <property type="entry name" value="P-loop containing nucleoside triphosphate hydrolases"/>
    <property type="match status" value="2"/>
</dbReference>